<keyword evidence="4 6" id="KW-1133">Transmembrane helix</keyword>
<keyword evidence="2" id="KW-1003">Cell membrane</keyword>
<dbReference type="InterPro" id="IPR001123">
    <property type="entry name" value="LeuE-type"/>
</dbReference>
<feature type="transmembrane region" description="Helical" evidence="6">
    <location>
        <begin position="112"/>
        <end position="135"/>
    </location>
</feature>
<evidence type="ECO:0000256" key="2">
    <source>
        <dbReference type="ARBA" id="ARBA00022475"/>
    </source>
</evidence>
<evidence type="ECO:0000256" key="1">
    <source>
        <dbReference type="ARBA" id="ARBA00004651"/>
    </source>
</evidence>
<dbReference type="RefSeq" id="WP_234866414.1">
    <property type="nucleotide sequence ID" value="NZ_JAKEVY010000003.1"/>
</dbReference>
<organism evidence="7 8">
    <name type="scientific">Flavihumibacter fluminis</name>
    <dbReference type="NCBI Taxonomy" id="2909236"/>
    <lineage>
        <taxon>Bacteria</taxon>
        <taxon>Pseudomonadati</taxon>
        <taxon>Bacteroidota</taxon>
        <taxon>Chitinophagia</taxon>
        <taxon>Chitinophagales</taxon>
        <taxon>Chitinophagaceae</taxon>
        <taxon>Flavihumibacter</taxon>
    </lineage>
</organism>
<comment type="caution">
    <text evidence="7">The sequence shown here is derived from an EMBL/GenBank/DDBJ whole genome shotgun (WGS) entry which is preliminary data.</text>
</comment>
<feature type="transmembrane region" description="Helical" evidence="6">
    <location>
        <begin position="191"/>
        <end position="209"/>
    </location>
</feature>
<feature type="transmembrane region" description="Helical" evidence="6">
    <location>
        <begin position="6"/>
        <end position="27"/>
    </location>
</feature>
<dbReference type="Proteomes" id="UP001200145">
    <property type="component" value="Unassembled WGS sequence"/>
</dbReference>
<evidence type="ECO:0000313" key="7">
    <source>
        <dbReference type="EMBL" id="MCF1715461.1"/>
    </source>
</evidence>
<dbReference type="EMBL" id="JAKEVY010000003">
    <property type="protein sequence ID" value="MCF1715461.1"/>
    <property type="molecule type" value="Genomic_DNA"/>
</dbReference>
<proteinExistence type="predicted"/>
<feature type="transmembrane region" description="Helical" evidence="6">
    <location>
        <begin position="72"/>
        <end position="91"/>
    </location>
</feature>
<sequence length="212" mass="23451">MIDALIKGLALGSILALSVGPVIFTIIKQSLNNGREGGFSFVAGVWLSDILLIVISNAFSEWVKALLQYKQAIGYIGSVFLIGMGLFYLFLKKVQLAQQANGEEQRFRKRDMARIFTSGFLINSLNPSVLLFWLINATTFALTHSFRDRVLIFTVCMLFNMLADALKVLLAGKLRKKLTLHNLSLVNKISGVILVGFGVALLWGIAFHLETV</sequence>
<dbReference type="PANTHER" id="PTHR30086:SF20">
    <property type="entry name" value="ARGININE EXPORTER PROTEIN ARGO-RELATED"/>
    <property type="match status" value="1"/>
</dbReference>
<reference evidence="7 8" key="1">
    <citation type="submission" date="2022-01" db="EMBL/GenBank/DDBJ databases">
        <title>Flavihumibacter sp. nov., isolated from sediment of a river.</title>
        <authorList>
            <person name="Liu H."/>
        </authorList>
    </citation>
    <scope>NUCLEOTIDE SEQUENCE [LARGE SCALE GENOMIC DNA]</scope>
    <source>
        <strain evidence="7 8">RY-1</strain>
    </source>
</reference>
<evidence type="ECO:0000256" key="4">
    <source>
        <dbReference type="ARBA" id="ARBA00022989"/>
    </source>
</evidence>
<protein>
    <submittedName>
        <fullName evidence="7">LysE family transporter</fullName>
    </submittedName>
</protein>
<evidence type="ECO:0000256" key="5">
    <source>
        <dbReference type="ARBA" id="ARBA00023136"/>
    </source>
</evidence>
<feature type="transmembrane region" description="Helical" evidence="6">
    <location>
        <begin position="150"/>
        <end position="170"/>
    </location>
</feature>
<dbReference type="Pfam" id="PF01810">
    <property type="entry name" value="LysE"/>
    <property type="match status" value="1"/>
</dbReference>
<evidence type="ECO:0000256" key="3">
    <source>
        <dbReference type="ARBA" id="ARBA00022692"/>
    </source>
</evidence>
<evidence type="ECO:0000256" key="6">
    <source>
        <dbReference type="SAM" id="Phobius"/>
    </source>
</evidence>
<keyword evidence="8" id="KW-1185">Reference proteome</keyword>
<gene>
    <name evidence="7" type="ORF">L0U88_12565</name>
</gene>
<comment type="subcellular location">
    <subcellularLocation>
        <location evidence="1">Cell membrane</location>
        <topology evidence="1">Multi-pass membrane protein</topology>
    </subcellularLocation>
</comment>
<dbReference type="PANTHER" id="PTHR30086">
    <property type="entry name" value="ARGININE EXPORTER PROTEIN ARGO"/>
    <property type="match status" value="1"/>
</dbReference>
<keyword evidence="5 6" id="KW-0472">Membrane</keyword>
<keyword evidence="3 6" id="KW-0812">Transmembrane</keyword>
<name>A0ABS9BIC1_9BACT</name>
<feature type="transmembrane region" description="Helical" evidence="6">
    <location>
        <begin position="39"/>
        <end position="60"/>
    </location>
</feature>
<evidence type="ECO:0000313" key="8">
    <source>
        <dbReference type="Proteomes" id="UP001200145"/>
    </source>
</evidence>
<accession>A0ABS9BIC1</accession>